<proteinExistence type="predicted"/>
<dbReference type="Proteomes" id="UP000078348">
    <property type="component" value="Unassembled WGS sequence"/>
</dbReference>
<sequence>MECPNDNNSNALWKTFYEKTCPNKAIREKLRRGELQDTEKNNLQNMHYAMARDTVVTHCGDEWLEEDKWLMKSNNYKTIIGKWFYAGYPTLYKSDVYFVRRMKDTVKDGVPTRDTAKNPLMKELVETSPEIPPAVASLREEEEEEEEVEERLKYLDTIIDCGKKLKVQITEEKQKMTEWRMKSEETVDSGIAAAIVILHQKRKMIRQFNLRRKRRICKLLHEIQMEMSTAVHEVSRDRELEEETLQFEEEQQQLREQEQLEEAQVQEAQTQEGQGDTSV</sequence>
<feature type="compositionally biased region" description="Acidic residues" evidence="1">
    <location>
        <begin position="240"/>
        <end position="251"/>
    </location>
</feature>
<reference evidence="2 3" key="1">
    <citation type="submission" date="2016-05" db="EMBL/GenBank/DDBJ databases">
        <title>Nuclear genome of Blastocystis sp. subtype 1 NandII.</title>
        <authorList>
            <person name="Gentekaki E."/>
            <person name="Curtis B."/>
            <person name="Stairs C."/>
            <person name="Eme L."/>
            <person name="Herman E."/>
            <person name="Klimes V."/>
            <person name="Arias M.C."/>
            <person name="Elias M."/>
            <person name="Hilliou F."/>
            <person name="Klute M."/>
            <person name="Malik S.-B."/>
            <person name="Pightling A."/>
            <person name="Rachubinski R."/>
            <person name="Salas D."/>
            <person name="Schlacht A."/>
            <person name="Suga H."/>
            <person name="Archibald J."/>
            <person name="Ball S.G."/>
            <person name="Clark G."/>
            <person name="Dacks J."/>
            <person name="Van Der Giezen M."/>
            <person name="Tsaousis A."/>
            <person name="Roger A."/>
        </authorList>
    </citation>
    <scope>NUCLEOTIDE SEQUENCE [LARGE SCALE GENOMIC DNA]</scope>
    <source>
        <strain evidence="3">ATCC 50177 / NandII</strain>
    </source>
</reference>
<dbReference type="EMBL" id="LXWW01000041">
    <property type="protein sequence ID" value="OAO17222.1"/>
    <property type="molecule type" value="Genomic_DNA"/>
</dbReference>
<organism evidence="2 3">
    <name type="scientific">Blastocystis sp. subtype 1 (strain ATCC 50177 / NandII)</name>
    <dbReference type="NCBI Taxonomy" id="478820"/>
    <lineage>
        <taxon>Eukaryota</taxon>
        <taxon>Sar</taxon>
        <taxon>Stramenopiles</taxon>
        <taxon>Bigyra</taxon>
        <taxon>Opalozoa</taxon>
        <taxon>Opalinata</taxon>
        <taxon>Blastocystidae</taxon>
        <taxon>Blastocystis</taxon>
    </lineage>
</organism>
<feature type="region of interest" description="Disordered" evidence="1">
    <location>
        <begin position="234"/>
        <end position="279"/>
    </location>
</feature>
<gene>
    <name evidence="2" type="ORF">AV274_1056</name>
</gene>
<protein>
    <submittedName>
        <fullName evidence="2">Uncharacterized protein</fullName>
    </submittedName>
</protein>
<comment type="caution">
    <text evidence="2">The sequence shown here is derived from an EMBL/GenBank/DDBJ whole genome shotgun (WGS) entry which is preliminary data.</text>
</comment>
<accession>A0A196SLY4</accession>
<evidence type="ECO:0000256" key="1">
    <source>
        <dbReference type="SAM" id="MobiDB-lite"/>
    </source>
</evidence>
<evidence type="ECO:0000313" key="3">
    <source>
        <dbReference type="Proteomes" id="UP000078348"/>
    </source>
</evidence>
<dbReference type="AlphaFoldDB" id="A0A196SLY4"/>
<evidence type="ECO:0000313" key="2">
    <source>
        <dbReference type="EMBL" id="OAO17222.1"/>
    </source>
</evidence>
<feature type="compositionally biased region" description="Low complexity" evidence="1">
    <location>
        <begin position="262"/>
        <end position="279"/>
    </location>
</feature>
<keyword evidence="3" id="KW-1185">Reference proteome</keyword>
<name>A0A196SLY4_BLAHN</name>